<reference evidence="2 3" key="1">
    <citation type="submission" date="2019-05" db="EMBL/GenBank/DDBJ databases">
        <title>Another draft genome of Portunus trituberculatus and its Hox gene families provides insights of decapod evolution.</title>
        <authorList>
            <person name="Jeong J.-H."/>
            <person name="Song I."/>
            <person name="Kim S."/>
            <person name="Choi T."/>
            <person name="Kim D."/>
            <person name="Ryu S."/>
            <person name="Kim W."/>
        </authorList>
    </citation>
    <scope>NUCLEOTIDE SEQUENCE [LARGE SCALE GENOMIC DNA]</scope>
    <source>
        <tissue evidence="2">Muscle</tissue>
    </source>
</reference>
<gene>
    <name evidence="2" type="ORF">E2C01_075123</name>
</gene>
<keyword evidence="1" id="KW-0812">Transmembrane</keyword>
<feature type="transmembrane region" description="Helical" evidence="1">
    <location>
        <begin position="46"/>
        <end position="71"/>
    </location>
</feature>
<dbReference type="EMBL" id="VSRR010054327">
    <property type="protein sequence ID" value="MPC80543.1"/>
    <property type="molecule type" value="Genomic_DNA"/>
</dbReference>
<evidence type="ECO:0000313" key="3">
    <source>
        <dbReference type="Proteomes" id="UP000324222"/>
    </source>
</evidence>
<protein>
    <submittedName>
        <fullName evidence="2">Uncharacterized protein</fullName>
    </submittedName>
</protein>
<evidence type="ECO:0000313" key="2">
    <source>
        <dbReference type="EMBL" id="MPC80543.1"/>
    </source>
</evidence>
<dbReference type="OrthoDB" id="8194427at2759"/>
<accession>A0A5B7IE53</accession>
<keyword evidence="3" id="KW-1185">Reference proteome</keyword>
<dbReference type="Proteomes" id="UP000324222">
    <property type="component" value="Unassembled WGS sequence"/>
</dbReference>
<comment type="caution">
    <text evidence="2">The sequence shown here is derived from an EMBL/GenBank/DDBJ whole genome shotgun (WGS) entry which is preliminary data.</text>
</comment>
<keyword evidence="1" id="KW-1133">Transmembrane helix</keyword>
<evidence type="ECO:0000256" key="1">
    <source>
        <dbReference type="SAM" id="Phobius"/>
    </source>
</evidence>
<dbReference type="PANTHER" id="PTHR39952">
    <property type="entry name" value="FI02073P"/>
    <property type="match status" value="1"/>
</dbReference>
<organism evidence="2 3">
    <name type="scientific">Portunus trituberculatus</name>
    <name type="common">Swimming crab</name>
    <name type="synonym">Neptunus trituberculatus</name>
    <dbReference type="NCBI Taxonomy" id="210409"/>
    <lineage>
        <taxon>Eukaryota</taxon>
        <taxon>Metazoa</taxon>
        <taxon>Ecdysozoa</taxon>
        <taxon>Arthropoda</taxon>
        <taxon>Crustacea</taxon>
        <taxon>Multicrustacea</taxon>
        <taxon>Malacostraca</taxon>
        <taxon>Eumalacostraca</taxon>
        <taxon>Eucarida</taxon>
        <taxon>Decapoda</taxon>
        <taxon>Pleocyemata</taxon>
        <taxon>Brachyura</taxon>
        <taxon>Eubrachyura</taxon>
        <taxon>Portunoidea</taxon>
        <taxon>Portunidae</taxon>
        <taxon>Portuninae</taxon>
        <taxon>Portunus</taxon>
    </lineage>
</organism>
<name>A0A5B7IE53_PORTR</name>
<proteinExistence type="predicted"/>
<dbReference type="AlphaFoldDB" id="A0A5B7IE53"/>
<keyword evidence="1" id="KW-0472">Membrane</keyword>
<sequence length="95" mass="11011">MNLGRRTPLCSLAEDREETVYMLDEDPPDDDQDRSRPWWKSWNRKYVLLCGTCGASAVLLGTFYLIIYFVLRSYTSSLQYFETIPTYVPASVVSK</sequence>
<dbReference type="PANTHER" id="PTHR39952:SF1">
    <property type="match status" value="1"/>
</dbReference>